<feature type="transmembrane region" description="Helical" evidence="6">
    <location>
        <begin position="70"/>
        <end position="89"/>
    </location>
</feature>
<reference evidence="8 9" key="1">
    <citation type="journal article" date="2015" name="Microbiome">
        <title>Genomic resolution of linkages in carbon, nitrogen, and sulfur cycling among widespread estuary sediment bacteria.</title>
        <authorList>
            <person name="Baker B.J."/>
            <person name="Lazar C.S."/>
            <person name="Teske A.P."/>
            <person name="Dick G.J."/>
        </authorList>
    </citation>
    <scope>NUCLEOTIDE SEQUENCE [LARGE SCALE GENOMIC DNA]</scope>
    <source>
        <strain evidence="8">DG_26</strain>
    </source>
</reference>
<feature type="transmembrane region" description="Helical" evidence="6">
    <location>
        <begin position="127"/>
        <end position="145"/>
    </location>
</feature>
<feature type="domain" description="EamA" evidence="7">
    <location>
        <begin position="6"/>
        <end position="141"/>
    </location>
</feature>
<dbReference type="PANTHER" id="PTHR32322:SF2">
    <property type="entry name" value="EAMA DOMAIN-CONTAINING PROTEIN"/>
    <property type="match status" value="1"/>
</dbReference>
<comment type="similarity">
    <text evidence="2">Belongs to the EamA transporter family.</text>
</comment>
<evidence type="ECO:0000256" key="2">
    <source>
        <dbReference type="ARBA" id="ARBA00007362"/>
    </source>
</evidence>
<feature type="transmembrane region" description="Helical" evidence="6">
    <location>
        <begin position="186"/>
        <end position="205"/>
    </location>
</feature>
<feature type="transmembrane region" description="Helical" evidence="6">
    <location>
        <begin position="95"/>
        <end position="115"/>
    </location>
</feature>
<feature type="transmembrane region" description="Helical" evidence="6">
    <location>
        <begin position="211"/>
        <end position="231"/>
    </location>
</feature>
<evidence type="ECO:0000259" key="7">
    <source>
        <dbReference type="Pfam" id="PF00892"/>
    </source>
</evidence>
<sequence>MNAKQIGVLAVLCASVMWATEPVLAKLAYRNSTFLETSGVRAIFVMLIAFMYAAKTHRRDLTLRLRQLPPLLYIAVAGTLFADLVYFFALSKIPVINATLIGHMQPIFIILFGLFSLKEERLTRYDGIGIAFMIASGLFVTTKTLPNLTQLRFGSIGDLLALCATVAWATTAIAMRRYLRTMNAGVITFFRYMFASVAFVAYLVPTSSMRVANVYQVFIGIVVAVGTILYYEGLKRIKAAQVSAVELATPFFATLLGFLVLGELVTPMQIVGILMLPAGIYCLSKREELS</sequence>
<keyword evidence="3 6" id="KW-0812">Transmembrane</keyword>
<evidence type="ECO:0000313" key="8">
    <source>
        <dbReference type="EMBL" id="KPJ50610.1"/>
    </source>
</evidence>
<dbReference type="Proteomes" id="UP000051124">
    <property type="component" value="Unassembled WGS sequence"/>
</dbReference>
<comment type="subcellular location">
    <subcellularLocation>
        <location evidence="1">Membrane</location>
        <topology evidence="1">Multi-pass membrane protein</topology>
    </subcellularLocation>
</comment>
<dbReference type="EMBL" id="LIZT01000016">
    <property type="protein sequence ID" value="KPJ50610.1"/>
    <property type="molecule type" value="Genomic_DNA"/>
</dbReference>
<evidence type="ECO:0000256" key="6">
    <source>
        <dbReference type="SAM" id="Phobius"/>
    </source>
</evidence>
<dbReference type="PANTHER" id="PTHR32322">
    <property type="entry name" value="INNER MEMBRANE TRANSPORTER"/>
    <property type="match status" value="1"/>
</dbReference>
<evidence type="ECO:0000256" key="3">
    <source>
        <dbReference type="ARBA" id="ARBA00022692"/>
    </source>
</evidence>
<feature type="transmembrane region" description="Helical" evidence="6">
    <location>
        <begin position="35"/>
        <end position="54"/>
    </location>
</feature>
<dbReference type="InterPro" id="IPR050638">
    <property type="entry name" value="AA-Vitamin_Transporters"/>
</dbReference>
<dbReference type="InterPro" id="IPR037185">
    <property type="entry name" value="EmrE-like"/>
</dbReference>
<feature type="transmembrane region" description="Helical" evidence="6">
    <location>
        <begin position="151"/>
        <end position="174"/>
    </location>
</feature>
<name>A0A0S7WKB9_UNCT6</name>
<dbReference type="SUPFAM" id="SSF103481">
    <property type="entry name" value="Multidrug resistance efflux transporter EmrE"/>
    <property type="match status" value="2"/>
</dbReference>
<dbReference type="GO" id="GO:0016020">
    <property type="term" value="C:membrane"/>
    <property type="evidence" value="ECO:0007669"/>
    <property type="project" value="UniProtKB-SubCell"/>
</dbReference>
<organism evidence="8 9">
    <name type="scientific">candidate division TA06 bacterium DG_26</name>
    <dbReference type="NCBI Taxonomy" id="1703771"/>
    <lineage>
        <taxon>Bacteria</taxon>
        <taxon>Bacteria division TA06</taxon>
    </lineage>
</organism>
<accession>A0A0S7WKB9</accession>
<dbReference type="AlphaFoldDB" id="A0A0S7WKB9"/>
<evidence type="ECO:0000256" key="5">
    <source>
        <dbReference type="ARBA" id="ARBA00023136"/>
    </source>
</evidence>
<evidence type="ECO:0000256" key="1">
    <source>
        <dbReference type="ARBA" id="ARBA00004141"/>
    </source>
</evidence>
<keyword evidence="4 6" id="KW-1133">Transmembrane helix</keyword>
<proteinExistence type="inferred from homology"/>
<comment type="caution">
    <text evidence="8">The sequence shown here is derived from an EMBL/GenBank/DDBJ whole genome shotgun (WGS) entry which is preliminary data.</text>
</comment>
<keyword evidence="5 6" id="KW-0472">Membrane</keyword>
<feature type="domain" description="EamA" evidence="7">
    <location>
        <begin position="156"/>
        <end position="284"/>
    </location>
</feature>
<evidence type="ECO:0000313" key="9">
    <source>
        <dbReference type="Proteomes" id="UP000051124"/>
    </source>
</evidence>
<gene>
    <name evidence="8" type="ORF">AMJ40_02270</name>
</gene>
<dbReference type="InterPro" id="IPR000620">
    <property type="entry name" value="EamA_dom"/>
</dbReference>
<protein>
    <recommendedName>
        <fullName evidence="7">EamA domain-containing protein</fullName>
    </recommendedName>
</protein>
<dbReference type="Pfam" id="PF00892">
    <property type="entry name" value="EamA"/>
    <property type="match status" value="2"/>
</dbReference>
<evidence type="ECO:0000256" key="4">
    <source>
        <dbReference type="ARBA" id="ARBA00022989"/>
    </source>
</evidence>